<gene>
    <name evidence="2" type="ORF">E5163_11940</name>
</gene>
<name>A0A4S2GZT6_9PROT</name>
<organism evidence="2 3">
    <name type="scientific">Marinicauda algicola</name>
    <dbReference type="NCBI Taxonomy" id="2029849"/>
    <lineage>
        <taxon>Bacteria</taxon>
        <taxon>Pseudomonadati</taxon>
        <taxon>Pseudomonadota</taxon>
        <taxon>Alphaproteobacteria</taxon>
        <taxon>Maricaulales</taxon>
        <taxon>Maricaulaceae</taxon>
        <taxon>Marinicauda</taxon>
    </lineage>
</organism>
<dbReference type="SMART" id="SM00028">
    <property type="entry name" value="TPR"/>
    <property type="match status" value="3"/>
</dbReference>
<dbReference type="Gene3D" id="1.25.40.10">
    <property type="entry name" value="Tetratricopeptide repeat domain"/>
    <property type="match status" value="3"/>
</dbReference>
<protein>
    <submittedName>
        <fullName evidence="2">Tetratricopeptide repeat protein</fullName>
    </submittedName>
</protein>
<reference evidence="2 3" key="1">
    <citation type="journal article" date="2017" name="Int. J. Syst. Evol. Microbiol.">
        <title>Marinicauda algicola sp. nov., isolated from a marine red alga Rhodosorus marinus.</title>
        <authorList>
            <person name="Jeong S.E."/>
            <person name="Jeon S.H."/>
            <person name="Chun B.H."/>
            <person name="Kim D.W."/>
            <person name="Jeon C.O."/>
        </authorList>
    </citation>
    <scope>NUCLEOTIDE SEQUENCE [LARGE SCALE GENOMIC DNA]</scope>
    <source>
        <strain evidence="2 3">JCM 31718</strain>
    </source>
</reference>
<dbReference type="Proteomes" id="UP000308054">
    <property type="component" value="Unassembled WGS sequence"/>
</dbReference>
<dbReference type="InterPro" id="IPR011990">
    <property type="entry name" value="TPR-like_helical_dom_sf"/>
</dbReference>
<dbReference type="InterPro" id="IPR019734">
    <property type="entry name" value="TPR_rpt"/>
</dbReference>
<dbReference type="SUPFAM" id="SSF48452">
    <property type="entry name" value="TPR-like"/>
    <property type="match status" value="2"/>
</dbReference>
<accession>A0A4S2GZT6</accession>
<evidence type="ECO:0000313" key="3">
    <source>
        <dbReference type="Proteomes" id="UP000308054"/>
    </source>
</evidence>
<dbReference type="Pfam" id="PF13432">
    <property type="entry name" value="TPR_16"/>
    <property type="match status" value="1"/>
</dbReference>
<keyword evidence="3" id="KW-1185">Reference proteome</keyword>
<feature type="signal peptide" evidence="1">
    <location>
        <begin position="1"/>
        <end position="35"/>
    </location>
</feature>
<dbReference type="EMBL" id="SRXW01000003">
    <property type="protein sequence ID" value="TGY88518.1"/>
    <property type="molecule type" value="Genomic_DNA"/>
</dbReference>
<evidence type="ECO:0000313" key="2">
    <source>
        <dbReference type="EMBL" id="TGY88518.1"/>
    </source>
</evidence>
<comment type="caution">
    <text evidence="2">The sequence shown here is derived from an EMBL/GenBank/DDBJ whole genome shotgun (WGS) entry which is preliminary data.</text>
</comment>
<proteinExistence type="predicted"/>
<sequence>MIRSRTSDPFNWIKAASALLMAGLIAMSVATDASAQRRNNNEEEEEIQRTLSAAVGGRILEVQELLDQEPPPLDQIIQILNSVLGMELTPYERSIALRMRGQVRFQQDNYSGAIQDFLAAIDTRALVPDEANSLRINIGQLYMVQDNVTEGIRQIELALQNGATLTNQIGKLLAQAYAQEERWREGLRYAEHYYNNTPAESMSFSDFSLVQAYYQSLERPDDELRVIRQMLTYYPDNRTAWQNLIALFARTGREEDAFEANKLMYLNGLLRCEDGSRLLNLAQYYSYYNNPYRGATLLERFINAGCVEESVRNLETLANMWRQAAEFDRAIPVLERIAEITGDGENALKLAEAHYQLNNFEAAERWFETALNRGGLDETGDAWVLLGTVRFERGNRQGALDAFERGTQYPGSRRAAQDWARFVRTQIQAEINRATRLQQVRIDECRLTLEQEVDLITLLGQPEDFNEYGQPIVDVPERCERWFNENAVQIRRPNMTDEEAAAFAEEQIRTARELAQQAQQRAG</sequence>
<evidence type="ECO:0000256" key="1">
    <source>
        <dbReference type="SAM" id="SignalP"/>
    </source>
</evidence>
<feature type="chain" id="PRO_5020759776" evidence="1">
    <location>
        <begin position="36"/>
        <end position="523"/>
    </location>
</feature>
<dbReference type="RefSeq" id="WP_135996364.1">
    <property type="nucleotide sequence ID" value="NZ_CP071057.1"/>
</dbReference>
<keyword evidence="1" id="KW-0732">Signal</keyword>
<dbReference type="AlphaFoldDB" id="A0A4S2GZT6"/>
<dbReference type="OrthoDB" id="8482207at2"/>